<dbReference type="PANTHER" id="PTHR32196">
    <property type="entry name" value="ABC TRANSPORTER PERMEASE PROTEIN YPHD-RELATED-RELATED"/>
    <property type="match status" value="1"/>
</dbReference>
<evidence type="ECO:0000256" key="2">
    <source>
        <dbReference type="ARBA" id="ARBA00022448"/>
    </source>
</evidence>
<evidence type="ECO:0000256" key="8">
    <source>
        <dbReference type="ARBA" id="ARBA00039381"/>
    </source>
</evidence>
<name>A0A939LVB7_9MICO</name>
<sequence>MSDKNLSSGTVSIASPVGKKKTPVGIMIAKYGLPVILVIEIIIFGILRPQTFLTLDTLQTIAINQSVAGILAIGVVLPLVIGEFDLSVGANLGLGAIMVVGLTAFNGVPVWLAIILSVAVSGGVGLLNGLLVSKVGVNAFVTTLGVQSALTGAVLWYTGGNVIYQGVPAGLVALGNGSVLGIPLPVIFLVVVVLIMWYVLDQTPFGRKLYAVGGSKEAARLSGLNVGRLTILAFVIAGLLSGLAGVLLSAKLGSGNPTVGGSFLLPGFAAAFLGATAFRPGTFNILGTIFAVFVIATGIYGLNLLGLPFFVEYVFTGVVLVLAVAATRYLRKERAM</sequence>
<keyword evidence="6 9" id="KW-1133">Transmembrane helix</keyword>
<feature type="transmembrane region" description="Helical" evidence="9">
    <location>
        <begin position="313"/>
        <end position="330"/>
    </location>
</feature>
<keyword evidence="2" id="KW-0813">Transport</keyword>
<evidence type="ECO:0000256" key="7">
    <source>
        <dbReference type="ARBA" id="ARBA00023136"/>
    </source>
</evidence>
<evidence type="ECO:0000313" key="11">
    <source>
        <dbReference type="Proteomes" id="UP000664398"/>
    </source>
</evidence>
<proteinExistence type="predicted"/>
<dbReference type="Proteomes" id="UP000664398">
    <property type="component" value="Unassembled WGS sequence"/>
</dbReference>
<feature type="transmembrane region" description="Helical" evidence="9">
    <location>
        <begin position="111"/>
        <end position="132"/>
    </location>
</feature>
<feature type="transmembrane region" description="Helical" evidence="9">
    <location>
        <begin position="229"/>
        <end position="248"/>
    </location>
</feature>
<evidence type="ECO:0000256" key="4">
    <source>
        <dbReference type="ARBA" id="ARBA00022519"/>
    </source>
</evidence>
<feature type="transmembrane region" description="Helical" evidence="9">
    <location>
        <begin position="260"/>
        <end position="278"/>
    </location>
</feature>
<keyword evidence="7 9" id="KW-0472">Membrane</keyword>
<keyword evidence="11" id="KW-1185">Reference proteome</keyword>
<evidence type="ECO:0000256" key="3">
    <source>
        <dbReference type="ARBA" id="ARBA00022475"/>
    </source>
</evidence>
<dbReference type="InterPro" id="IPR001851">
    <property type="entry name" value="ABC_transp_permease"/>
</dbReference>
<protein>
    <recommendedName>
        <fullName evidence="8">Autoinducer 2 import system permease protein LsrD</fullName>
    </recommendedName>
</protein>
<dbReference type="GO" id="GO:0022857">
    <property type="term" value="F:transmembrane transporter activity"/>
    <property type="evidence" value="ECO:0007669"/>
    <property type="project" value="InterPro"/>
</dbReference>
<accession>A0A939LVB7</accession>
<feature type="transmembrane region" description="Helical" evidence="9">
    <location>
        <begin position="28"/>
        <end position="47"/>
    </location>
</feature>
<comment type="caution">
    <text evidence="10">The sequence shown here is derived from an EMBL/GenBank/DDBJ whole genome shotgun (WGS) entry which is preliminary data.</text>
</comment>
<dbReference type="AlphaFoldDB" id="A0A939LVB7"/>
<evidence type="ECO:0000313" key="10">
    <source>
        <dbReference type="EMBL" id="MBO1805091.1"/>
    </source>
</evidence>
<evidence type="ECO:0000256" key="9">
    <source>
        <dbReference type="SAM" id="Phobius"/>
    </source>
</evidence>
<dbReference type="Pfam" id="PF02653">
    <property type="entry name" value="BPD_transp_2"/>
    <property type="match status" value="1"/>
</dbReference>
<reference evidence="10" key="1">
    <citation type="submission" date="2021-03" db="EMBL/GenBank/DDBJ databases">
        <title>Leucobacter chromiisoli sp. nov., isolated from chromium-containing soil of chemical plant.</title>
        <authorList>
            <person name="Xu Z."/>
        </authorList>
    </citation>
    <scope>NUCLEOTIDE SEQUENCE</scope>
    <source>
        <strain evidence="10">A2</strain>
    </source>
</reference>
<dbReference type="GO" id="GO:0005886">
    <property type="term" value="C:plasma membrane"/>
    <property type="evidence" value="ECO:0007669"/>
    <property type="project" value="UniProtKB-SubCell"/>
</dbReference>
<keyword evidence="4" id="KW-0997">Cell inner membrane</keyword>
<evidence type="ECO:0000256" key="6">
    <source>
        <dbReference type="ARBA" id="ARBA00022989"/>
    </source>
</evidence>
<gene>
    <name evidence="10" type="ORF">J4H91_07130</name>
</gene>
<dbReference type="RefSeq" id="WP_208045572.1">
    <property type="nucleotide sequence ID" value="NZ_JAGDYL010000009.1"/>
</dbReference>
<dbReference type="EMBL" id="JAGDYL010000009">
    <property type="protein sequence ID" value="MBO1805091.1"/>
    <property type="molecule type" value="Genomic_DNA"/>
</dbReference>
<evidence type="ECO:0000256" key="1">
    <source>
        <dbReference type="ARBA" id="ARBA00004651"/>
    </source>
</evidence>
<evidence type="ECO:0000256" key="5">
    <source>
        <dbReference type="ARBA" id="ARBA00022692"/>
    </source>
</evidence>
<keyword evidence="5 9" id="KW-0812">Transmembrane</keyword>
<dbReference type="CDD" id="cd06579">
    <property type="entry name" value="TM_PBP1_transp_AraH_like"/>
    <property type="match status" value="1"/>
</dbReference>
<feature type="transmembrane region" description="Helical" evidence="9">
    <location>
        <begin position="139"/>
        <end position="159"/>
    </location>
</feature>
<feature type="transmembrane region" description="Helical" evidence="9">
    <location>
        <begin position="59"/>
        <end position="81"/>
    </location>
</feature>
<organism evidence="10 11">
    <name type="scientific">Leucobacter ruminantium</name>
    <dbReference type="NCBI Taxonomy" id="1289170"/>
    <lineage>
        <taxon>Bacteria</taxon>
        <taxon>Bacillati</taxon>
        <taxon>Actinomycetota</taxon>
        <taxon>Actinomycetes</taxon>
        <taxon>Micrococcales</taxon>
        <taxon>Microbacteriaceae</taxon>
        <taxon>Leucobacter</taxon>
    </lineage>
</organism>
<feature type="transmembrane region" description="Helical" evidence="9">
    <location>
        <begin position="179"/>
        <end position="200"/>
    </location>
</feature>
<feature type="transmembrane region" description="Helical" evidence="9">
    <location>
        <begin position="285"/>
        <end position="307"/>
    </location>
</feature>
<keyword evidence="3" id="KW-1003">Cell membrane</keyword>
<comment type="subcellular location">
    <subcellularLocation>
        <location evidence="1">Cell membrane</location>
        <topology evidence="1">Multi-pass membrane protein</topology>
    </subcellularLocation>
</comment>
<dbReference type="PANTHER" id="PTHR32196:SF71">
    <property type="entry name" value="AUTOINDUCER 2 IMPORT SYSTEM PERMEASE PROTEIN LSRD"/>
    <property type="match status" value="1"/>
</dbReference>